<evidence type="ECO:0000313" key="1">
    <source>
        <dbReference type="EMBL" id="MDW6094049.1"/>
    </source>
</evidence>
<organism evidence="1 2">
    <name type="scientific">Vibrio rhizosphaerae</name>
    <dbReference type="NCBI Taxonomy" id="398736"/>
    <lineage>
        <taxon>Bacteria</taxon>
        <taxon>Pseudomonadati</taxon>
        <taxon>Pseudomonadota</taxon>
        <taxon>Gammaproteobacteria</taxon>
        <taxon>Vibrionales</taxon>
        <taxon>Vibrionaceae</taxon>
        <taxon>Vibrio</taxon>
    </lineage>
</organism>
<reference evidence="1 2" key="1">
    <citation type="submission" date="2023-11" db="EMBL/GenBank/DDBJ databases">
        <title>Plant-associative lifestyle of Vibrio porteresiae and its evolutionary dynamics.</title>
        <authorList>
            <person name="Rameshkumar N."/>
            <person name="Kirti K."/>
        </authorList>
    </citation>
    <scope>NUCLEOTIDE SEQUENCE [LARGE SCALE GENOMIC DNA]</scope>
    <source>
        <strain evidence="1 2">MSSRF7</strain>
    </source>
</reference>
<sequence length="100" mass="11152">MKYIIMGFSVSGFAKTENTGKVTNIYIDGKDPYVYFKLNNPSPAPCSTDGRYFLQIKNNVSNQNIFTGILSAKATNSNVTVIGRESCVRDAEQVDFLYIH</sequence>
<protein>
    <submittedName>
        <fullName evidence="1">Uncharacterized protein</fullName>
    </submittedName>
</protein>
<dbReference type="Proteomes" id="UP001279860">
    <property type="component" value="Unassembled WGS sequence"/>
</dbReference>
<accession>A0ABU4IXP6</accession>
<dbReference type="RefSeq" id="WP_318585402.1">
    <property type="nucleotide sequence ID" value="NZ_JAWRCP010000002.1"/>
</dbReference>
<proteinExistence type="predicted"/>
<name>A0ABU4IXP6_9VIBR</name>
<comment type="caution">
    <text evidence="1">The sequence shown here is derived from an EMBL/GenBank/DDBJ whole genome shotgun (WGS) entry which is preliminary data.</text>
</comment>
<dbReference type="EMBL" id="JAWRCP010000002">
    <property type="protein sequence ID" value="MDW6094049.1"/>
    <property type="molecule type" value="Genomic_DNA"/>
</dbReference>
<evidence type="ECO:0000313" key="2">
    <source>
        <dbReference type="Proteomes" id="UP001279860"/>
    </source>
</evidence>
<gene>
    <name evidence="1" type="ORF">SBX64_16035</name>
</gene>
<keyword evidence="2" id="KW-1185">Reference proteome</keyword>